<dbReference type="AlphaFoldDB" id="A0A0C2ED86"/>
<name>A0A0C2ED86_9BACT</name>
<gene>
    <name evidence="1" type="ORF">GFER_10340</name>
</gene>
<keyword evidence="2" id="KW-1185">Reference proteome</keyword>
<dbReference type="EMBL" id="JWJD01000003">
    <property type="protein sequence ID" value="KIH76558.1"/>
    <property type="molecule type" value="Genomic_DNA"/>
</dbReference>
<dbReference type="Proteomes" id="UP000035068">
    <property type="component" value="Unassembled WGS sequence"/>
</dbReference>
<comment type="caution">
    <text evidence="1">The sequence shown here is derived from an EMBL/GenBank/DDBJ whole genome shotgun (WGS) entry which is preliminary data.</text>
</comment>
<protein>
    <submittedName>
        <fullName evidence="1">Uncharacterized protein</fullName>
    </submittedName>
</protein>
<evidence type="ECO:0000313" key="2">
    <source>
        <dbReference type="Proteomes" id="UP000035068"/>
    </source>
</evidence>
<evidence type="ECO:0000313" key="1">
    <source>
        <dbReference type="EMBL" id="KIH76558.1"/>
    </source>
</evidence>
<proteinExistence type="predicted"/>
<organism evidence="1 2">
    <name type="scientific">Geoalkalibacter ferrihydriticus DSM 17813</name>
    <dbReference type="NCBI Taxonomy" id="1121915"/>
    <lineage>
        <taxon>Bacteria</taxon>
        <taxon>Pseudomonadati</taxon>
        <taxon>Thermodesulfobacteriota</taxon>
        <taxon>Desulfuromonadia</taxon>
        <taxon>Desulfuromonadales</taxon>
        <taxon>Geoalkalibacteraceae</taxon>
        <taxon>Geoalkalibacter</taxon>
    </lineage>
</organism>
<accession>A0A0C2ED86</accession>
<reference evidence="1 2" key="1">
    <citation type="submission" date="2014-12" db="EMBL/GenBank/DDBJ databases">
        <title>Genomes of Geoalkalibacter ferrihydriticus and Geoalkalibacter subterraneus, two haloalkaliphilic metal-reducing members of the Geobacteraceae.</title>
        <authorList>
            <person name="Badalamenti J.P."/>
            <person name="Torres C.I."/>
            <person name="Krajmalnik-Brown R."/>
            <person name="Bond D.R."/>
        </authorList>
    </citation>
    <scope>NUCLEOTIDE SEQUENCE [LARGE SCALE GENOMIC DNA]</scope>
    <source>
        <strain evidence="1 2">DSM 17813</strain>
    </source>
</reference>
<sequence>MRKSPLLAAPGPALVGPDPFIFFTVVVKVESFWHNAYVKILRNSFLVVETKKIMTRRDIILQILAEASGRAADDAQPLFDAMVAEEMICNVDLEEEFSSDLALEMLQAFRAELPGIRRWLCEAGLIQDCGHA</sequence>